<dbReference type="InterPro" id="IPR000571">
    <property type="entry name" value="Znf_CCCH"/>
</dbReference>
<organism evidence="9 10">
    <name type="scientific">Coccomyxa viridis</name>
    <dbReference type="NCBI Taxonomy" id="1274662"/>
    <lineage>
        <taxon>Eukaryota</taxon>
        <taxon>Viridiplantae</taxon>
        <taxon>Chlorophyta</taxon>
        <taxon>core chlorophytes</taxon>
        <taxon>Trebouxiophyceae</taxon>
        <taxon>Trebouxiophyceae incertae sedis</taxon>
        <taxon>Coccomyxaceae</taxon>
        <taxon>Coccomyxa</taxon>
    </lineage>
</organism>
<keyword evidence="4 5" id="KW-0862">Zinc</keyword>
<evidence type="ECO:0000256" key="5">
    <source>
        <dbReference type="PROSITE-ProRule" id="PRU00723"/>
    </source>
</evidence>
<evidence type="ECO:0000256" key="2">
    <source>
        <dbReference type="ARBA" id="ARBA00022737"/>
    </source>
</evidence>
<feature type="region of interest" description="Disordered" evidence="6">
    <location>
        <begin position="1"/>
        <end position="28"/>
    </location>
</feature>
<evidence type="ECO:0000313" key="10">
    <source>
        <dbReference type="Proteomes" id="UP001497392"/>
    </source>
</evidence>
<name>A0ABP1FWK0_9CHLO</name>
<keyword evidence="3 5" id="KW-0863">Zinc-finger</keyword>
<feature type="domain" description="C3H1-type" evidence="8">
    <location>
        <begin position="32"/>
        <end position="59"/>
    </location>
</feature>
<accession>A0ABP1FWK0</accession>
<protein>
    <submittedName>
        <fullName evidence="9">G5894 protein</fullName>
    </submittedName>
</protein>
<dbReference type="InterPro" id="IPR036020">
    <property type="entry name" value="WW_dom_sf"/>
</dbReference>
<feature type="zinc finger region" description="C3H1-type" evidence="5">
    <location>
        <begin position="32"/>
        <end position="59"/>
    </location>
</feature>
<dbReference type="PANTHER" id="PTHR12547:SF159">
    <property type="entry name" value="CCCH ZINC FINGER-CONTAINING SAC3_GANP_NIN1_MTS3_EIF-3 P25 FAMILY PROTEIN"/>
    <property type="match status" value="1"/>
</dbReference>
<dbReference type="PROSITE" id="PS50020">
    <property type="entry name" value="WW_DOMAIN_2"/>
    <property type="match status" value="1"/>
</dbReference>
<dbReference type="PROSITE" id="PS01159">
    <property type="entry name" value="WW_DOMAIN_1"/>
    <property type="match status" value="1"/>
</dbReference>
<evidence type="ECO:0000256" key="3">
    <source>
        <dbReference type="ARBA" id="ARBA00022771"/>
    </source>
</evidence>
<keyword evidence="1 5" id="KW-0479">Metal-binding</keyword>
<dbReference type="CDD" id="cd00201">
    <property type="entry name" value="WW"/>
    <property type="match status" value="1"/>
</dbReference>
<evidence type="ECO:0000259" key="8">
    <source>
        <dbReference type="PROSITE" id="PS50103"/>
    </source>
</evidence>
<dbReference type="InterPro" id="IPR045877">
    <property type="entry name" value="ZFP36-like"/>
</dbReference>
<gene>
    <name evidence="9" type="primary">g5894</name>
    <name evidence="9" type="ORF">VP750_LOCUS5045</name>
</gene>
<reference evidence="9 10" key="1">
    <citation type="submission" date="2024-06" db="EMBL/GenBank/DDBJ databases">
        <authorList>
            <person name="Kraege A."/>
            <person name="Thomma B."/>
        </authorList>
    </citation>
    <scope>NUCLEOTIDE SEQUENCE [LARGE SCALE GENOMIC DNA]</scope>
</reference>
<dbReference type="Proteomes" id="UP001497392">
    <property type="component" value="Unassembled WGS sequence"/>
</dbReference>
<keyword evidence="2" id="KW-0677">Repeat</keyword>
<dbReference type="SMART" id="SM00456">
    <property type="entry name" value="WW"/>
    <property type="match status" value="1"/>
</dbReference>
<evidence type="ECO:0000256" key="4">
    <source>
        <dbReference type="ARBA" id="ARBA00022833"/>
    </source>
</evidence>
<dbReference type="SUPFAM" id="SSF51045">
    <property type="entry name" value="WW domain"/>
    <property type="match status" value="1"/>
</dbReference>
<dbReference type="SUPFAM" id="SSF90229">
    <property type="entry name" value="CCCH zinc finger"/>
    <property type="match status" value="1"/>
</dbReference>
<evidence type="ECO:0000313" key="9">
    <source>
        <dbReference type="EMBL" id="CAL5223386.1"/>
    </source>
</evidence>
<dbReference type="Gene3D" id="2.20.70.10">
    <property type="match status" value="1"/>
</dbReference>
<feature type="domain" description="WW" evidence="7">
    <location>
        <begin position="153"/>
        <end position="186"/>
    </location>
</feature>
<dbReference type="Pfam" id="PF00397">
    <property type="entry name" value="WW"/>
    <property type="match status" value="1"/>
</dbReference>
<evidence type="ECO:0000256" key="6">
    <source>
        <dbReference type="SAM" id="MobiDB-lite"/>
    </source>
</evidence>
<dbReference type="Pfam" id="PF00642">
    <property type="entry name" value="zf-CCCH"/>
    <property type="match status" value="1"/>
</dbReference>
<dbReference type="SMART" id="SM00356">
    <property type="entry name" value="ZnF_C3H1"/>
    <property type="match status" value="1"/>
</dbReference>
<proteinExistence type="predicted"/>
<dbReference type="PANTHER" id="PTHR12547">
    <property type="entry name" value="CCCH ZINC FINGER/TIS11-RELATED"/>
    <property type="match status" value="1"/>
</dbReference>
<sequence>MDGAFPSAKGEGFEQGADWPEQRRGFRGNAENAKTKLCMRWKNGHCRFGDRCNFAHGEEELRRLPARGNGFGQGPGSYAGGEFPGGGFEAPGQGGTGPGFGSGAGFRAGGVGGAFGSGMGGAQMGGVYGGGNVRPGPAHTGLQSAQQQIPYARQGPDGWTEYRAQDGQFYYFNHHTKENTWDKPACWP</sequence>
<dbReference type="Gene3D" id="4.10.1000.10">
    <property type="entry name" value="Zinc finger, CCCH-type"/>
    <property type="match status" value="1"/>
</dbReference>
<dbReference type="EMBL" id="CAXHTA020000008">
    <property type="protein sequence ID" value="CAL5223386.1"/>
    <property type="molecule type" value="Genomic_DNA"/>
</dbReference>
<dbReference type="InterPro" id="IPR036855">
    <property type="entry name" value="Znf_CCCH_sf"/>
</dbReference>
<dbReference type="PROSITE" id="PS50103">
    <property type="entry name" value="ZF_C3H1"/>
    <property type="match status" value="1"/>
</dbReference>
<comment type="caution">
    <text evidence="9">The sequence shown here is derived from an EMBL/GenBank/DDBJ whole genome shotgun (WGS) entry which is preliminary data.</text>
</comment>
<evidence type="ECO:0000259" key="7">
    <source>
        <dbReference type="PROSITE" id="PS50020"/>
    </source>
</evidence>
<keyword evidence="10" id="KW-1185">Reference proteome</keyword>
<dbReference type="InterPro" id="IPR001202">
    <property type="entry name" value="WW_dom"/>
</dbReference>
<evidence type="ECO:0000256" key="1">
    <source>
        <dbReference type="ARBA" id="ARBA00022723"/>
    </source>
</evidence>